<keyword evidence="5" id="KW-0677">Repeat</keyword>
<dbReference type="PANTHER" id="PTHR43829">
    <property type="entry name" value="AQUAPORIN OR AQUAGLYCEROPORIN RELATED"/>
    <property type="match status" value="1"/>
</dbReference>
<organism evidence="11 12">
    <name type="scientific">Tricholomella constricta</name>
    <dbReference type="NCBI Taxonomy" id="117010"/>
    <lineage>
        <taxon>Eukaryota</taxon>
        <taxon>Fungi</taxon>
        <taxon>Dikarya</taxon>
        <taxon>Basidiomycota</taxon>
        <taxon>Agaricomycotina</taxon>
        <taxon>Agaricomycetes</taxon>
        <taxon>Agaricomycetidae</taxon>
        <taxon>Agaricales</taxon>
        <taxon>Tricholomatineae</taxon>
        <taxon>Lyophyllaceae</taxon>
        <taxon>Tricholomella</taxon>
    </lineage>
</organism>
<protein>
    <recommendedName>
        <fullName evidence="13">Aquaporin-like protein</fullName>
    </recommendedName>
</protein>
<feature type="compositionally biased region" description="Basic and acidic residues" evidence="9">
    <location>
        <begin position="326"/>
        <end position="339"/>
    </location>
</feature>
<comment type="caution">
    <text evidence="11">The sequence shown here is derived from an EMBL/GenBank/DDBJ whole genome shotgun (WGS) entry which is preliminary data.</text>
</comment>
<dbReference type="InterPro" id="IPR023271">
    <property type="entry name" value="Aquaporin-like"/>
</dbReference>
<feature type="region of interest" description="Disordered" evidence="9">
    <location>
        <begin position="313"/>
        <end position="352"/>
    </location>
</feature>
<evidence type="ECO:0000256" key="2">
    <source>
        <dbReference type="ARBA" id="ARBA00006175"/>
    </source>
</evidence>
<comment type="subcellular location">
    <subcellularLocation>
        <location evidence="1">Membrane</location>
        <topology evidence="1">Multi-pass membrane protein</topology>
    </subcellularLocation>
</comment>
<feature type="transmembrane region" description="Helical" evidence="10">
    <location>
        <begin position="162"/>
        <end position="179"/>
    </location>
</feature>
<evidence type="ECO:0000256" key="5">
    <source>
        <dbReference type="ARBA" id="ARBA00022737"/>
    </source>
</evidence>
<keyword evidence="6 10" id="KW-1133">Transmembrane helix</keyword>
<comment type="similarity">
    <text evidence="2 8">Belongs to the MIP/aquaporin (TC 1.A.8) family.</text>
</comment>
<feature type="transmembrane region" description="Helical" evidence="10">
    <location>
        <begin position="218"/>
        <end position="240"/>
    </location>
</feature>
<evidence type="ECO:0000256" key="6">
    <source>
        <dbReference type="ARBA" id="ARBA00022989"/>
    </source>
</evidence>
<evidence type="ECO:0008006" key="13">
    <source>
        <dbReference type="Google" id="ProtNLM"/>
    </source>
</evidence>
<keyword evidence="12" id="KW-1185">Reference proteome</keyword>
<dbReference type="GO" id="GO:0015250">
    <property type="term" value="F:water channel activity"/>
    <property type="evidence" value="ECO:0007669"/>
    <property type="project" value="TreeGrafter"/>
</dbReference>
<keyword evidence="4 8" id="KW-0812">Transmembrane</keyword>
<evidence type="ECO:0000256" key="1">
    <source>
        <dbReference type="ARBA" id="ARBA00004141"/>
    </source>
</evidence>
<dbReference type="OrthoDB" id="3222at2759"/>
<evidence type="ECO:0000256" key="7">
    <source>
        <dbReference type="ARBA" id="ARBA00023136"/>
    </source>
</evidence>
<dbReference type="AlphaFoldDB" id="A0A8H5M5Z3"/>
<evidence type="ECO:0000256" key="10">
    <source>
        <dbReference type="SAM" id="Phobius"/>
    </source>
</evidence>
<dbReference type="EMBL" id="JAACJP010000009">
    <property type="protein sequence ID" value="KAF5381997.1"/>
    <property type="molecule type" value="Genomic_DNA"/>
</dbReference>
<evidence type="ECO:0000313" key="12">
    <source>
        <dbReference type="Proteomes" id="UP000565441"/>
    </source>
</evidence>
<dbReference type="GO" id="GO:0015254">
    <property type="term" value="F:glycerol channel activity"/>
    <property type="evidence" value="ECO:0007669"/>
    <property type="project" value="TreeGrafter"/>
</dbReference>
<dbReference type="PRINTS" id="PR00783">
    <property type="entry name" value="MINTRINSICP"/>
</dbReference>
<feature type="transmembrane region" description="Helical" evidence="10">
    <location>
        <begin position="32"/>
        <end position="56"/>
    </location>
</feature>
<dbReference type="GO" id="GO:0005886">
    <property type="term" value="C:plasma membrane"/>
    <property type="evidence" value="ECO:0007669"/>
    <property type="project" value="TreeGrafter"/>
</dbReference>
<sequence>MAQPIIHRGDFEPRRNFFRAWEKQRNRREVHWFVECFAEALGVFFYVFAGVGSQVLWNTGNILVSAKLAPVGLSSIFQIGFAYMGGILLALGVCAGTSGGHFNPCVTIAFVVFKGFPVPKALRYIVAQILGAYIACLLIYAQYRLIFQECTAILKAAGKFDALNFTPNGLAGVFGMYLLPGQSLGLAFLNEFVTDTFIALAIWASLDSSNALIPPVMGPVLVAVAYGTAIWGFSLAGLTANSARDIGGRLMAMTIWGRKAAGGRYAAIAALTNIPATLLAAAIYEFLLTDSDRVVTSAAYEFGMGHVNHRRHKKEMPNFGNVQKLNDSERQTPVDDDKPSAFNYEHSQTVPR</sequence>
<keyword evidence="7 10" id="KW-0472">Membrane</keyword>
<evidence type="ECO:0000256" key="8">
    <source>
        <dbReference type="RuleBase" id="RU000477"/>
    </source>
</evidence>
<accession>A0A8H5M5Z3</accession>
<dbReference type="PANTHER" id="PTHR43829:SF14">
    <property type="entry name" value="AQUAPORIN 3"/>
    <property type="match status" value="1"/>
</dbReference>
<proteinExistence type="inferred from homology"/>
<feature type="transmembrane region" description="Helical" evidence="10">
    <location>
        <begin position="121"/>
        <end position="142"/>
    </location>
</feature>
<evidence type="ECO:0000256" key="4">
    <source>
        <dbReference type="ARBA" id="ARBA00022692"/>
    </source>
</evidence>
<feature type="transmembrane region" description="Helical" evidence="10">
    <location>
        <begin position="261"/>
        <end position="284"/>
    </location>
</feature>
<name>A0A8H5M5Z3_9AGAR</name>
<dbReference type="Gene3D" id="1.20.1080.10">
    <property type="entry name" value="Glycerol uptake facilitator protein"/>
    <property type="match status" value="1"/>
</dbReference>
<dbReference type="SUPFAM" id="SSF81338">
    <property type="entry name" value="Aquaporin-like"/>
    <property type="match status" value="1"/>
</dbReference>
<dbReference type="InterPro" id="IPR000425">
    <property type="entry name" value="MIP"/>
</dbReference>
<reference evidence="11 12" key="1">
    <citation type="journal article" date="2020" name="ISME J.">
        <title>Uncovering the hidden diversity of litter-decomposition mechanisms in mushroom-forming fungi.</title>
        <authorList>
            <person name="Floudas D."/>
            <person name="Bentzer J."/>
            <person name="Ahren D."/>
            <person name="Johansson T."/>
            <person name="Persson P."/>
            <person name="Tunlid A."/>
        </authorList>
    </citation>
    <scope>NUCLEOTIDE SEQUENCE [LARGE SCALE GENOMIC DNA]</scope>
    <source>
        <strain evidence="11 12">CBS 661.87</strain>
    </source>
</reference>
<feature type="transmembrane region" description="Helical" evidence="10">
    <location>
        <begin position="76"/>
        <end position="100"/>
    </location>
</feature>
<keyword evidence="3 8" id="KW-0813">Transport</keyword>
<dbReference type="InterPro" id="IPR050363">
    <property type="entry name" value="MIP/Aquaporin"/>
</dbReference>
<evidence type="ECO:0000313" key="11">
    <source>
        <dbReference type="EMBL" id="KAF5381997.1"/>
    </source>
</evidence>
<dbReference type="Pfam" id="PF00230">
    <property type="entry name" value="MIP"/>
    <property type="match status" value="1"/>
</dbReference>
<evidence type="ECO:0000256" key="3">
    <source>
        <dbReference type="ARBA" id="ARBA00022448"/>
    </source>
</evidence>
<evidence type="ECO:0000256" key="9">
    <source>
        <dbReference type="SAM" id="MobiDB-lite"/>
    </source>
</evidence>
<gene>
    <name evidence="11" type="ORF">D9615_004329</name>
</gene>
<dbReference type="Proteomes" id="UP000565441">
    <property type="component" value="Unassembled WGS sequence"/>
</dbReference>